<protein>
    <submittedName>
        <fullName evidence="1">Uncharacterized protein</fullName>
    </submittedName>
</protein>
<organism evidence="1 2">
    <name type="scientific">Eretmocerus hayati</name>
    <dbReference type="NCBI Taxonomy" id="131215"/>
    <lineage>
        <taxon>Eukaryota</taxon>
        <taxon>Metazoa</taxon>
        <taxon>Ecdysozoa</taxon>
        <taxon>Arthropoda</taxon>
        <taxon>Hexapoda</taxon>
        <taxon>Insecta</taxon>
        <taxon>Pterygota</taxon>
        <taxon>Neoptera</taxon>
        <taxon>Endopterygota</taxon>
        <taxon>Hymenoptera</taxon>
        <taxon>Apocrita</taxon>
        <taxon>Proctotrupomorpha</taxon>
        <taxon>Chalcidoidea</taxon>
        <taxon>Aphelinidae</taxon>
        <taxon>Aphelininae</taxon>
        <taxon>Eretmocerus</taxon>
    </lineage>
</organism>
<evidence type="ECO:0000313" key="2">
    <source>
        <dbReference type="Proteomes" id="UP001239111"/>
    </source>
</evidence>
<keyword evidence="2" id="KW-1185">Reference proteome</keyword>
<gene>
    <name evidence="1" type="ORF">QAD02_023464</name>
</gene>
<dbReference type="EMBL" id="CM056741">
    <property type="protein sequence ID" value="KAJ8687670.1"/>
    <property type="molecule type" value="Genomic_DNA"/>
</dbReference>
<sequence>MKMFVLLTCLLAITVAKAHPSLVVLPGAPIGPDGRVVDTPEVLHAKAQHAAAHANERVNWERELLRSSDVVVPHSPLPVVSAAYPHHSVGAYPYQVAAPAHHGVYSPGITYANAAHLGHVDY</sequence>
<reference evidence="1" key="1">
    <citation type="submission" date="2023-04" db="EMBL/GenBank/DDBJ databases">
        <title>A chromosome-level genome assembly of the parasitoid wasp Eretmocerus hayati.</title>
        <authorList>
            <person name="Zhong Y."/>
            <person name="Liu S."/>
            <person name="Liu Y."/>
        </authorList>
    </citation>
    <scope>NUCLEOTIDE SEQUENCE</scope>
    <source>
        <strain evidence="1">ZJU_SS_LIU_2023</strain>
    </source>
</reference>
<accession>A0ACC2PVQ7</accession>
<evidence type="ECO:0000313" key="1">
    <source>
        <dbReference type="EMBL" id="KAJ8687670.1"/>
    </source>
</evidence>
<comment type="caution">
    <text evidence="1">The sequence shown here is derived from an EMBL/GenBank/DDBJ whole genome shotgun (WGS) entry which is preliminary data.</text>
</comment>
<name>A0ACC2PVQ7_9HYME</name>
<proteinExistence type="predicted"/>
<dbReference type="Proteomes" id="UP001239111">
    <property type="component" value="Chromosome 1"/>
</dbReference>